<evidence type="ECO:0000313" key="2">
    <source>
        <dbReference type="EMBL" id="RKI94101.1"/>
    </source>
</evidence>
<dbReference type="Gene3D" id="3.40.50.150">
    <property type="entry name" value="Vaccinia Virus protein VP39"/>
    <property type="match status" value="1"/>
</dbReference>
<dbReference type="Proteomes" id="UP000280696">
    <property type="component" value="Unassembled WGS sequence"/>
</dbReference>
<dbReference type="OrthoDB" id="525353at2"/>
<dbReference type="InterPro" id="IPR029063">
    <property type="entry name" value="SAM-dependent_MTases_sf"/>
</dbReference>
<dbReference type="CDD" id="cd02440">
    <property type="entry name" value="AdoMet_MTases"/>
    <property type="match status" value="1"/>
</dbReference>
<dbReference type="InterPro" id="IPR013217">
    <property type="entry name" value="Methyltransf_12"/>
</dbReference>
<dbReference type="GO" id="GO:0032259">
    <property type="term" value="P:methylation"/>
    <property type="evidence" value="ECO:0007669"/>
    <property type="project" value="UniProtKB-KW"/>
</dbReference>
<dbReference type="PANTHER" id="PTHR43667:SF2">
    <property type="entry name" value="FATTY ACID C-METHYL TRANSFERASE"/>
    <property type="match status" value="1"/>
</dbReference>
<dbReference type="AlphaFoldDB" id="A0A3A9B2W4"/>
<proteinExistence type="predicted"/>
<reference evidence="2 3" key="1">
    <citation type="submission" date="2018-09" db="EMBL/GenBank/DDBJ databases">
        <title>Murine metabolic-syndrome-specific gut microbial biobank.</title>
        <authorList>
            <person name="Liu C."/>
        </authorList>
    </citation>
    <scope>NUCLEOTIDE SEQUENCE [LARGE SCALE GENOMIC DNA]</scope>
    <source>
        <strain evidence="2 3">0.1xD8-82</strain>
    </source>
</reference>
<dbReference type="GO" id="GO:0008168">
    <property type="term" value="F:methyltransferase activity"/>
    <property type="evidence" value="ECO:0007669"/>
    <property type="project" value="UniProtKB-KW"/>
</dbReference>
<gene>
    <name evidence="2" type="ORF">D7V94_00515</name>
</gene>
<dbReference type="PANTHER" id="PTHR43667">
    <property type="entry name" value="CYCLOPROPANE-FATTY-ACYL-PHOSPHOLIPID SYNTHASE"/>
    <property type="match status" value="1"/>
</dbReference>
<keyword evidence="2" id="KW-0489">Methyltransferase</keyword>
<sequence length="708" mass="81656">MSEVKERPVPIHLSEDEVLNRLPERIGDVILNYRYYPGKDLYSDGTIEDEILAIVKDASKVEYPAIIERKKSWPVLYHLSPLRGNIVDWLPIGRKDKVLEIGSGCGAITEKLAEKAGTVTCVDLSAKRSHINAYRNHDKDNIEIHVGNFSDIEPSLPKDYDYICMIGAFEYGQSYIHTDTPYEDFFKIIKKHIKDKGRIIIAIENKLGLKYWAGCKEDHLGTWFSGLEGYPEGGSARTFTRKGLEKIFLSCGVTEYSFYYPYPDYKFPTMIFSDKRLPNQGELTDNMRNFDRDRLMLFNEKYVFDGIVEDGLFDIFSNSFLAVIGEKLDTSYVKYSNDRAVQYALRTEITDTKEGRVVRKIPLNERAWEHIKEMKRFYNLLEERYRGSGLCINPCELKAAASSETRERGYAEFPYEKGTSLETLLDQCLEKNDMDGFYRLFDRYYELIAYGEGKEITDYDMVFGNILADGDKWTVIDYEWTIEERVPAAEIAFRALYCYVLAEEKRNKLDLGLLMGRLGISEQTAGEYRMKEKRFQKQVTGKRKSMGELRDDIGNCCVSPMMLMELHKKEILNQRIQLYYDQGEGFKEEDSRYIPDIYLDDYKIAVEIPFDGNIRALRIDPADRSCMVKMMELSLNGSPVPLHKRYVETNGKAVKTGCYVFDTQDPNITVWVSALPMTGENILSVKMEITPVPSDMALDVMGAIKKFF</sequence>
<name>A0A3A9B2W4_9FIRM</name>
<evidence type="ECO:0000313" key="3">
    <source>
        <dbReference type="Proteomes" id="UP000280696"/>
    </source>
</evidence>
<accession>A0A3A9B2W4</accession>
<feature type="domain" description="Methyltransferase type 12" evidence="1">
    <location>
        <begin position="99"/>
        <end position="198"/>
    </location>
</feature>
<dbReference type="RefSeq" id="WP_120465779.1">
    <property type="nucleotide sequence ID" value="NZ_RAYQ01000001.1"/>
</dbReference>
<keyword evidence="2" id="KW-0808">Transferase</keyword>
<evidence type="ECO:0000259" key="1">
    <source>
        <dbReference type="Pfam" id="PF08242"/>
    </source>
</evidence>
<organism evidence="2 3">
    <name type="scientific">Parablautia intestinalis</name>
    <dbReference type="NCBI Taxonomy" id="2320100"/>
    <lineage>
        <taxon>Bacteria</taxon>
        <taxon>Bacillati</taxon>
        <taxon>Bacillota</taxon>
        <taxon>Clostridia</taxon>
        <taxon>Lachnospirales</taxon>
        <taxon>Lachnospiraceae</taxon>
        <taxon>Parablautia</taxon>
    </lineage>
</organism>
<comment type="caution">
    <text evidence="2">The sequence shown here is derived from an EMBL/GenBank/DDBJ whole genome shotgun (WGS) entry which is preliminary data.</text>
</comment>
<protein>
    <submittedName>
        <fullName evidence="2">Class I SAM-dependent methyltransferase</fullName>
    </submittedName>
</protein>
<dbReference type="EMBL" id="RAYQ01000001">
    <property type="protein sequence ID" value="RKI94101.1"/>
    <property type="molecule type" value="Genomic_DNA"/>
</dbReference>
<dbReference type="InterPro" id="IPR050723">
    <property type="entry name" value="CFA/CMAS"/>
</dbReference>
<dbReference type="Pfam" id="PF08242">
    <property type="entry name" value="Methyltransf_12"/>
    <property type="match status" value="1"/>
</dbReference>
<dbReference type="SUPFAM" id="SSF53335">
    <property type="entry name" value="S-adenosyl-L-methionine-dependent methyltransferases"/>
    <property type="match status" value="1"/>
</dbReference>
<keyword evidence="3" id="KW-1185">Reference proteome</keyword>